<evidence type="ECO:0000313" key="2">
    <source>
        <dbReference type="EMBL" id="MCJ0743024.1"/>
    </source>
</evidence>
<keyword evidence="2" id="KW-0648">Protein biosynthesis</keyword>
<dbReference type="GO" id="GO:0003746">
    <property type="term" value="F:translation elongation factor activity"/>
    <property type="evidence" value="ECO:0007669"/>
    <property type="project" value="UniProtKB-KW"/>
</dbReference>
<evidence type="ECO:0000313" key="3">
    <source>
        <dbReference type="Proteomes" id="UP001165460"/>
    </source>
</evidence>
<protein>
    <submittedName>
        <fullName evidence="2">GreA/GreB family elongation factor</fullName>
    </submittedName>
</protein>
<keyword evidence="3" id="KW-1185">Reference proteome</keyword>
<feature type="compositionally biased region" description="Basic and acidic residues" evidence="1">
    <location>
        <begin position="36"/>
        <end position="48"/>
    </location>
</feature>
<feature type="region of interest" description="Disordered" evidence="1">
    <location>
        <begin position="27"/>
        <end position="48"/>
    </location>
</feature>
<gene>
    <name evidence="2" type="ORF">MMF97_09905</name>
</gene>
<dbReference type="EMBL" id="JALGBH010000002">
    <property type="protein sequence ID" value="MCJ0743024.1"/>
    <property type="molecule type" value="Genomic_DNA"/>
</dbReference>
<sequence>MQKIKEELYQLCTGFINERIQNAEEALKQAQQASTDDTKSSAGDKYETGREMAQQDINRNMQLLADAQQQKALLLALNTNATPDVIKNGTLVLTNNGNFYLSISAGQFTVKGVSYFALSPVAPLGKLLMGKRKGDDFTFNQRNYQIKELI</sequence>
<evidence type="ECO:0000256" key="1">
    <source>
        <dbReference type="SAM" id="MobiDB-lite"/>
    </source>
</evidence>
<dbReference type="RefSeq" id="WP_243362021.1">
    <property type="nucleotide sequence ID" value="NZ_JALGBH010000002.1"/>
</dbReference>
<reference evidence="2" key="1">
    <citation type="submission" date="2022-03" db="EMBL/GenBank/DDBJ databases">
        <authorList>
            <person name="Woo C.Y."/>
        </authorList>
    </citation>
    <scope>NUCLEOTIDE SEQUENCE</scope>
    <source>
        <strain evidence="2">CYS-01</strain>
    </source>
</reference>
<proteinExistence type="predicted"/>
<organism evidence="2 3">
    <name type="scientific">Pedobacter montanisoli</name>
    <dbReference type="NCBI Taxonomy" id="2923277"/>
    <lineage>
        <taxon>Bacteria</taxon>
        <taxon>Pseudomonadati</taxon>
        <taxon>Bacteroidota</taxon>
        <taxon>Sphingobacteriia</taxon>
        <taxon>Sphingobacteriales</taxon>
        <taxon>Sphingobacteriaceae</taxon>
        <taxon>Pedobacter</taxon>
    </lineage>
</organism>
<name>A0ABS9ZXK9_9SPHI</name>
<comment type="caution">
    <text evidence="2">The sequence shown here is derived from an EMBL/GenBank/DDBJ whole genome shotgun (WGS) entry which is preliminary data.</text>
</comment>
<dbReference type="Proteomes" id="UP001165460">
    <property type="component" value="Unassembled WGS sequence"/>
</dbReference>
<accession>A0ABS9ZXK9</accession>
<keyword evidence="2" id="KW-0251">Elongation factor</keyword>